<reference evidence="3" key="1">
    <citation type="submission" date="2011-01" db="EMBL/GenBank/DDBJ databases">
        <title>Complete sequence of chromosome of Rahnella sp. Y9602.</title>
        <authorList>
            <consortium name="US DOE Joint Genome Institute"/>
            <person name="Lucas S."/>
            <person name="Copeland A."/>
            <person name="Lapidus A."/>
            <person name="Cheng J.-F."/>
            <person name="Goodwin L."/>
            <person name="Pitluck S."/>
            <person name="Lu M."/>
            <person name="Detter J.C."/>
            <person name="Han C."/>
            <person name="Tapia R."/>
            <person name="Land M."/>
            <person name="Hauser L."/>
            <person name="Kyrpides N."/>
            <person name="Ivanova N."/>
            <person name="Ovchinnikova G."/>
            <person name="Pagani I."/>
            <person name="Sobecky P.A."/>
            <person name="Martinez R.J."/>
            <person name="Woyke T."/>
        </authorList>
    </citation>
    <scope>NUCLEOTIDE SEQUENCE [LARGE SCALE GENOMIC DNA]</scope>
    <source>
        <strain evidence="3">Y9602</strain>
    </source>
</reference>
<feature type="chain" id="PRO_5002609360" evidence="1">
    <location>
        <begin position="20"/>
        <end position="81"/>
    </location>
</feature>
<evidence type="ECO:0000313" key="2">
    <source>
        <dbReference type="EMBL" id="ADW75240.1"/>
    </source>
</evidence>
<reference evidence="2 3" key="2">
    <citation type="journal article" date="2012" name="J. Bacteriol.">
        <title>Complete Genome Sequence of Rahnella sp. Strain Y9602, a Gammaproteobacterium Isolate from Metal- and Radionuclide-Contaminated Soil.</title>
        <authorList>
            <person name="Martinez R.J."/>
            <person name="Bruce D."/>
            <person name="Detter C."/>
            <person name="Goodwin L.A."/>
            <person name="Han J."/>
            <person name="Han C.S."/>
            <person name="Held B."/>
            <person name="Land M.L."/>
            <person name="Mikhailova N."/>
            <person name="Nolan M."/>
            <person name="Pennacchio L."/>
            <person name="Pitluck S."/>
            <person name="Tapia R."/>
            <person name="Woyke T."/>
            <person name="Sobecky P.A."/>
        </authorList>
    </citation>
    <scope>NUCLEOTIDE SEQUENCE [LARGE SCALE GENOMIC DNA]</scope>
    <source>
        <strain evidence="2 3">Y9602</strain>
    </source>
</reference>
<dbReference type="HOGENOM" id="CLU_2571330_0_0_6"/>
<organism evidence="2 3">
    <name type="scientific">Rahnella sp. (strain Y9602)</name>
    <dbReference type="NCBI Taxonomy" id="2703885"/>
    <lineage>
        <taxon>Bacteria</taxon>
        <taxon>Pseudomonadati</taxon>
        <taxon>Pseudomonadota</taxon>
        <taxon>Gammaproteobacteria</taxon>
        <taxon>Enterobacterales</taxon>
        <taxon>Yersiniaceae</taxon>
        <taxon>Rahnella</taxon>
    </lineage>
</organism>
<dbReference type="GeneID" id="95420099"/>
<keyword evidence="1" id="KW-0732">Signal</keyword>
<proteinExistence type="predicted"/>
<dbReference type="Proteomes" id="UP000007257">
    <property type="component" value="Chromosome"/>
</dbReference>
<evidence type="ECO:0000313" key="3">
    <source>
        <dbReference type="Proteomes" id="UP000007257"/>
    </source>
</evidence>
<protein>
    <submittedName>
        <fullName evidence="2">Conserved uncharacterized protein</fullName>
    </submittedName>
</protein>
<sequence length="81" mass="8241" precursor="true">MKALLLSALLALIPLSAVAGMAGGQIGVSLTILPGCKIDAARTGTSVICASHTMMQPHISEIMINAVPGISIGSKLVTVEW</sequence>
<dbReference type="RefSeq" id="WP_013576931.1">
    <property type="nucleotide sequence ID" value="NC_015061.1"/>
</dbReference>
<gene>
    <name evidence="2" type="ordered locus">Rahaq_3650</name>
</gene>
<dbReference type="eggNOG" id="ENOG50302XU">
    <property type="taxonomic scope" value="Bacteria"/>
</dbReference>
<feature type="signal peptide" evidence="1">
    <location>
        <begin position="1"/>
        <end position="19"/>
    </location>
</feature>
<dbReference type="AlphaFoldDB" id="A0A0H3FJT1"/>
<evidence type="ECO:0000256" key="1">
    <source>
        <dbReference type="SAM" id="SignalP"/>
    </source>
</evidence>
<dbReference type="OrthoDB" id="6506498at2"/>
<dbReference type="EMBL" id="CP002505">
    <property type="protein sequence ID" value="ADW75240.1"/>
    <property type="molecule type" value="Genomic_DNA"/>
</dbReference>
<accession>A0A0H3FJT1</accession>
<dbReference type="KEGG" id="rah:Rahaq_3650"/>
<name>A0A0H3FJT1_RAHSY</name>